<name>A0A1X7JGX4_9BACT</name>
<dbReference type="AlphaFoldDB" id="A0A1X7JGX4"/>
<keyword evidence="3" id="KW-1185">Reference proteome</keyword>
<sequence>MIDLSIKKFLKILFGFVGIAYLLTIIYSITSNLQASFTAYEWGREIGYSIGFVTGYLLIITLVLAAFFTLNLIVNKFRLSK</sequence>
<evidence type="ECO:0000313" key="2">
    <source>
        <dbReference type="EMBL" id="SMG27301.1"/>
    </source>
</evidence>
<keyword evidence="1" id="KW-0812">Transmembrane</keyword>
<keyword evidence="1" id="KW-0472">Membrane</keyword>
<keyword evidence="1" id="KW-1133">Transmembrane helix</keyword>
<organism evidence="2 3">
    <name type="scientific">Marivirga sericea</name>
    <dbReference type="NCBI Taxonomy" id="1028"/>
    <lineage>
        <taxon>Bacteria</taxon>
        <taxon>Pseudomonadati</taxon>
        <taxon>Bacteroidota</taxon>
        <taxon>Cytophagia</taxon>
        <taxon>Cytophagales</taxon>
        <taxon>Marivirgaceae</taxon>
        <taxon>Marivirga</taxon>
    </lineage>
</organism>
<reference evidence="3" key="1">
    <citation type="submission" date="2017-04" db="EMBL/GenBank/DDBJ databases">
        <authorList>
            <person name="Varghese N."/>
            <person name="Submissions S."/>
        </authorList>
    </citation>
    <scope>NUCLEOTIDE SEQUENCE [LARGE SCALE GENOMIC DNA]</scope>
    <source>
        <strain evidence="3">DSM 4125</strain>
    </source>
</reference>
<feature type="transmembrane region" description="Helical" evidence="1">
    <location>
        <begin position="50"/>
        <end position="74"/>
    </location>
</feature>
<protein>
    <submittedName>
        <fullName evidence="2">Uncharacterized protein</fullName>
    </submittedName>
</protein>
<accession>A0A1X7JGX4</accession>
<dbReference type="Proteomes" id="UP000193804">
    <property type="component" value="Unassembled WGS sequence"/>
</dbReference>
<evidence type="ECO:0000256" key="1">
    <source>
        <dbReference type="SAM" id="Phobius"/>
    </source>
</evidence>
<gene>
    <name evidence="2" type="ORF">SAMN05661096_01595</name>
</gene>
<evidence type="ECO:0000313" key="3">
    <source>
        <dbReference type="Proteomes" id="UP000193804"/>
    </source>
</evidence>
<dbReference type="STRING" id="1028.SAMN05661096_01595"/>
<dbReference type="EMBL" id="FXAW01000003">
    <property type="protein sequence ID" value="SMG27301.1"/>
    <property type="molecule type" value="Genomic_DNA"/>
</dbReference>
<feature type="transmembrane region" description="Helical" evidence="1">
    <location>
        <begin position="12"/>
        <end position="30"/>
    </location>
</feature>
<proteinExistence type="predicted"/>